<dbReference type="OMA" id="AGPKIND"/>
<dbReference type="AlphaFoldDB" id="A0A672JM97"/>
<dbReference type="Gene3D" id="3.30.250.20">
    <property type="entry name" value="L1 transposable element, C-terminal domain"/>
    <property type="match status" value="1"/>
</dbReference>
<dbReference type="InterPro" id="IPR004244">
    <property type="entry name" value="Transposase_22"/>
</dbReference>
<accession>A0A672JM97</accession>
<evidence type="ECO:0000313" key="2">
    <source>
        <dbReference type="Ensembl" id="ENSSFAP00005054090.1"/>
    </source>
</evidence>
<evidence type="ECO:0000256" key="1">
    <source>
        <dbReference type="SAM" id="MobiDB-lite"/>
    </source>
</evidence>
<organism evidence="2 3">
    <name type="scientific">Salarias fasciatus</name>
    <name type="common">Jewelled blenny</name>
    <name type="synonym">Blennius fasciatus</name>
    <dbReference type="NCBI Taxonomy" id="181472"/>
    <lineage>
        <taxon>Eukaryota</taxon>
        <taxon>Metazoa</taxon>
        <taxon>Chordata</taxon>
        <taxon>Craniata</taxon>
        <taxon>Vertebrata</taxon>
        <taxon>Euteleostomi</taxon>
        <taxon>Actinopterygii</taxon>
        <taxon>Neopterygii</taxon>
        <taxon>Teleostei</taxon>
        <taxon>Neoteleostei</taxon>
        <taxon>Acanthomorphata</taxon>
        <taxon>Ovalentaria</taxon>
        <taxon>Blenniimorphae</taxon>
        <taxon>Blenniiformes</taxon>
        <taxon>Blennioidei</taxon>
        <taxon>Blenniidae</taxon>
        <taxon>Salariinae</taxon>
        <taxon>Salarias</taxon>
    </lineage>
</organism>
<proteinExistence type="predicted"/>
<dbReference type="Proteomes" id="UP000472267">
    <property type="component" value="Chromosome 20"/>
</dbReference>
<dbReference type="InterPro" id="IPR042566">
    <property type="entry name" value="L1_C"/>
</dbReference>
<feature type="region of interest" description="Disordered" evidence="1">
    <location>
        <begin position="29"/>
        <end position="60"/>
    </location>
</feature>
<evidence type="ECO:0008006" key="4">
    <source>
        <dbReference type="Google" id="ProtNLM"/>
    </source>
</evidence>
<reference evidence="2" key="3">
    <citation type="submission" date="2025-09" db="UniProtKB">
        <authorList>
            <consortium name="Ensembl"/>
        </authorList>
    </citation>
    <scope>IDENTIFICATION</scope>
</reference>
<evidence type="ECO:0000313" key="3">
    <source>
        <dbReference type="Proteomes" id="UP000472267"/>
    </source>
</evidence>
<reference evidence="2" key="2">
    <citation type="submission" date="2025-08" db="UniProtKB">
        <authorList>
            <consortium name="Ensembl"/>
        </authorList>
    </citation>
    <scope>IDENTIFICATION</scope>
</reference>
<dbReference type="PANTHER" id="PTHR11505">
    <property type="entry name" value="L1 TRANSPOSABLE ELEMENT-RELATED"/>
    <property type="match status" value="1"/>
</dbReference>
<name>A0A672JM97_SALFA</name>
<keyword evidence="3" id="KW-1185">Reference proteome</keyword>
<reference evidence="2" key="1">
    <citation type="submission" date="2019-06" db="EMBL/GenBank/DDBJ databases">
        <authorList>
            <consortium name="Wellcome Sanger Institute Data Sharing"/>
        </authorList>
    </citation>
    <scope>NUCLEOTIDE SEQUENCE [LARGE SCALE GENOMIC DNA]</scope>
</reference>
<sequence length="291" mass="32784">MSKGKNTRGKGTSGLKIDQMLFSIQTRANDASPEEANASSSLTPVEEGRGDCSAGSASQTTSNDFAAFMGEIRNMYRELQDNVKKVGSDVSGIVVSIDFMKADLATFGTRLGEAEERVSQLEDGNARFENITGIPELSERDGRVLECVMDILRSLFPSSEDVKGIETERAHRVPVVRQEVRQDRSYGPRHVLVRFLRYVDREKVHARARDVGEFRWNCHKLDFSPDFSKEVQDKRSKFNKVRRMCMSKGLRYTLQYPAVFWVTLNGSRQRFEDAAAAKKCIERHQTADGGN</sequence>
<dbReference type="InParanoid" id="A0A672JM97"/>
<protein>
    <recommendedName>
        <fullName evidence="4">L1 transposable element RRM domain-containing protein</fullName>
    </recommendedName>
</protein>
<dbReference type="Ensembl" id="ENSSFAT00005055769.1">
    <property type="protein sequence ID" value="ENSSFAP00005054090.1"/>
    <property type="gene ID" value="ENSSFAG00005025783.1"/>
</dbReference>